<evidence type="ECO:0000313" key="2">
    <source>
        <dbReference type="Proteomes" id="UP000551127"/>
    </source>
</evidence>
<sequence length="155" mass="17506">GCIPREYHAAYRVLVLLKAPRGPSFHLELGTTGEVPSKASRICVELECTCVREQLEEDMLCFLRDPEEKLSRNQAPSLLDALCIGSYLDPVKTTCWFQKLVKSAWVYLPELKDCHLTVLPSSRSCQFRLTCISDHPVLIEMVFGVEEDDSDTITT</sequence>
<feature type="non-terminal residue" evidence="1">
    <location>
        <position position="155"/>
    </location>
</feature>
<proteinExistence type="predicted"/>
<dbReference type="AlphaFoldDB" id="A0A7K4YJ64"/>
<keyword evidence="2" id="KW-1185">Reference proteome</keyword>
<dbReference type="Proteomes" id="UP000551127">
    <property type="component" value="Unassembled WGS sequence"/>
</dbReference>
<feature type="non-terminal residue" evidence="1">
    <location>
        <position position="1"/>
    </location>
</feature>
<reference evidence="1 2" key="1">
    <citation type="submission" date="2019-09" db="EMBL/GenBank/DDBJ databases">
        <title>Bird 10,000 Genomes (B10K) Project - Family phase.</title>
        <authorList>
            <person name="Zhang G."/>
        </authorList>
    </citation>
    <scope>NUCLEOTIDE SEQUENCE [LARGE SCALE GENOMIC DNA]</scope>
    <source>
        <strain evidence="1">B10K-DU-012-80</strain>
    </source>
</reference>
<name>A0A7K4YJ64_BUCAB</name>
<dbReference type="EMBL" id="VYZL01002224">
    <property type="protein sequence ID" value="NWR59121.1"/>
    <property type="molecule type" value="Genomic_DNA"/>
</dbReference>
<dbReference type="OrthoDB" id="9390510at2759"/>
<gene>
    <name evidence="1" type="primary">Itpripl1_3</name>
    <name evidence="1" type="ORF">BUCABY_R15830</name>
</gene>
<evidence type="ECO:0000313" key="1">
    <source>
        <dbReference type="EMBL" id="NWR59121.1"/>
    </source>
</evidence>
<organism evidence="1 2">
    <name type="scientific">Bucorvus abyssinicus</name>
    <name type="common">Northern ground-hornbill</name>
    <name type="synonym">Abyssinian ground-hornbill</name>
    <dbReference type="NCBI Taxonomy" id="153643"/>
    <lineage>
        <taxon>Eukaryota</taxon>
        <taxon>Metazoa</taxon>
        <taxon>Chordata</taxon>
        <taxon>Craniata</taxon>
        <taxon>Vertebrata</taxon>
        <taxon>Euteleostomi</taxon>
        <taxon>Archelosauria</taxon>
        <taxon>Archosauria</taxon>
        <taxon>Dinosauria</taxon>
        <taxon>Saurischia</taxon>
        <taxon>Theropoda</taxon>
        <taxon>Coelurosauria</taxon>
        <taxon>Aves</taxon>
        <taxon>Neognathae</taxon>
        <taxon>Neoaves</taxon>
        <taxon>Telluraves</taxon>
        <taxon>Coraciimorphae</taxon>
        <taxon>Bucerotiformes</taxon>
        <taxon>Bucorvidae</taxon>
        <taxon>Bucorvus</taxon>
    </lineage>
</organism>
<protein>
    <submittedName>
        <fullName evidence="1">IPIL1 protein</fullName>
    </submittedName>
</protein>
<comment type="caution">
    <text evidence="1">The sequence shown here is derived from an EMBL/GenBank/DDBJ whole genome shotgun (WGS) entry which is preliminary data.</text>
</comment>
<accession>A0A7K4YJ64</accession>